<feature type="compositionally biased region" description="Basic and acidic residues" evidence="1">
    <location>
        <begin position="43"/>
        <end position="54"/>
    </location>
</feature>
<proteinExistence type="predicted"/>
<dbReference type="AlphaFoldDB" id="A0A377KNB2"/>
<feature type="region of interest" description="Disordered" evidence="1">
    <location>
        <begin position="41"/>
        <end position="60"/>
    </location>
</feature>
<name>A0A377KNB2_9ENTE</name>
<protein>
    <submittedName>
        <fullName evidence="2">Uncharacterized protein</fullName>
    </submittedName>
</protein>
<gene>
    <name evidence="2" type="ORF">NCTC8129_02948</name>
</gene>
<sequence length="60" mass="6725">MKLSIEGTSGEIKEILSAICNSREISNLINIDNLNESIVTPSSREKLQKSDQQKQLKMGY</sequence>
<accession>A0A377KNB2</accession>
<evidence type="ECO:0000256" key="1">
    <source>
        <dbReference type="SAM" id="MobiDB-lite"/>
    </source>
</evidence>
<dbReference type="Proteomes" id="UP000254070">
    <property type="component" value="Unassembled WGS sequence"/>
</dbReference>
<reference evidence="2 3" key="1">
    <citation type="submission" date="2018-06" db="EMBL/GenBank/DDBJ databases">
        <authorList>
            <consortium name="Pathogen Informatics"/>
            <person name="Doyle S."/>
        </authorList>
    </citation>
    <scope>NUCLEOTIDE SEQUENCE [LARGE SCALE GENOMIC DNA]</scope>
    <source>
        <strain evidence="2 3">NCTC8129</strain>
    </source>
</reference>
<evidence type="ECO:0000313" key="3">
    <source>
        <dbReference type="Proteomes" id="UP000254070"/>
    </source>
</evidence>
<dbReference type="EMBL" id="UGIF01000002">
    <property type="protein sequence ID" value="STP30695.1"/>
    <property type="molecule type" value="Genomic_DNA"/>
</dbReference>
<organism evidence="2 3">
    <name type="scientific">Enterococcus durans</name>
    <dbReference type="NCBI Taxonomy" id="53345"/>
    <lineage>
        <taxon>Bacteria</taxon>
        <taxon>Bacillati</taxon>
        <taxon>Bacillota</taxon>
        <taxon>Bacilli</taxon>
        <taxon>Lactobacillales</taxon>
        <taxon>Enterococcaceae</taxon>
        <taxon>Enterococcus</taxon>
    </lineage>
</organism>
<evidence type="ECO:0000313" key="2">
    <source>
        <dbReference type="EMBL" id="STP30695.1"/>
    </source>
</evidence>